<evidence type="ECO:0008006" key="3">
    <source>
        <dbReference type="Google" id="ProtNLM"/>
    </source>
</evidence>
<comment type="caution">
    <text evidence="1">The sequence shown here is derived from an EMBL/GenBank/DDBJ whole genome shotgun (WGS) entry which is preliminary data.</text>
</comment>
<dbReference type="SUPFAM" id="SSF53756">
    <property type="entry name" value="UDP-Glycosyltransferase/glycogen phosphorylase"/>
    <property type="match status" value="1"/>
</dbReference>
<evidence type="ECO:0000313" key="1">
    <source>
        <dbReference type="EMBL" id="PZO38684.1"/>
    </source>
</evidence>
<gene>
    <name evidence="1" type="ORF">DCF19_15900</name>
</gene>
<dbReference type="EMBL" id="QBML01000022">
    <property type="protein sequence ID" value="PZO38684.1"/>
    <property type="molecule type" value="Genomic_DNA"/>
</dbReference>
<accession>A0A2W4W0H0</accession>
<organism evidence="1 2">
    <name type="scientific">Pseudanabaena frigida</name>
    <dbReference type="NCBI Taxonomy" id="945775"/>
    <lineage>
        <taxon>Bacteria</taxon>
        <taxon>Bacillati</taxon>
        <taxon>Cyanobacteriota</taxon>
        <taxon>Cyanophyceae</taxon>
        <taxon>Pseudanabaenales</taxon>
        <taxon>Pseudanabaenaceae</taxon>
        <taxon>Pseudanabaena</taxon>
    </lineage>
</organism>
<evidence type="ECO:0000313" key="2">
    <source>
        <dbReference type="Proteomes" id="UP000249467"/>
    </source>
</evidence>
<proteinExistence type="predicted"/>
<dbReference type="AlphaFoldDB" id="A0A2W4W0H0"/>
<reference evidence="1 2" key="2">
    <citation type="submission" date="2018-06" db="EMBL/GenBank/DDBJ databases">
        <title>Metagenomic assembly of (sub)arctic Cyanobacteria and their associated microbiome from non-axenic cultures.</title>
        <authorList>
            <person name="Baurain D."/>
        </authorList>
    </citation>
    <scope>NUCLEOTIDE SEQUENCE [LARGE SCALE GENOMIC DNA]</scope>
    <source>
        <strain evidence="1">ULC066bin1</strain>
    </source>
</reference>
<reference evidence="1 2" key="1">
    <citation type="submission" date="2018-04" db="EMBL/GenBank/DDBJ databases">
        <authorList>
            <person name="Go L.Y."/>
            <person name="Mitchell J.A."/>
        </authorList>
    </citation>
    <scope>NUCLEOTIDE SEQUENCE [LARGE SCALE GENOMIC DNA]</scope>
    <source>
        <strain evidence="1">ULC066bin1</strain>
    </source>
</reference>
<name>A0A2W4W0H0_9CYAN</name>
<dbReference type="Gene3D" id="3.40.50.2000">
    <property type="entry name" value="Glycogen Phosphorylase B"/>
    <property type="match status" value="1"/>
</dbReference>
<sequence>MNHRVLIVSPNFPPINAADHQRIRMSLPYFAEFGWESIVLCVDPDFIEGVVDPYLSLTIPSNIEIIKSYAISPKFSRKLGMGDLAFRSTPFLIQKISKYLEKNSIDLVYFSTTVFITMVLGRYWLERYKIPYILDFQDPWLNDYYDRTNITPPGGKLKYKTAQTLARILEPFVLKKSSHIITVSPEYPKTLKQRYSWLHEEKFTVLPFGAPEKDFEILPSLNIQQTIFDPNDGYKHWVYVGRGGDDMSFSLKSLFSAIQTHRQLLPEAWQKIKLHFVGTKYSIFDRNKEIEAIAKSYNLDEIVTEHPQRIPYFEALQVLTDSHAILLIGSDDKSYSASKIYPCILARKPILAILHQQSLVVKVIESCQAGQIVTFNDHATTNILEQLIAKLDWLLSQSQDYTPTTDWQAFNPYTAREMTRQQCAIFDRYISS</sequence>
<protein>
    <recommendedName>
        <fullName evidence="3">Glycosyltransferase subfamily 4-like N-terminal domain-containing protein</fullName>
    </recommendedName>
</protein>
<dbReference type="Proteomes" id="UP000249467">
    <property type="component" value="Unassembled WGS sequence"/>
</dbReference>